<accession>A0A0L8G0Y1</accession>
<reference evidence="2" key="1">
    <citation type="submission" date="2015-07" db="EMBL/GenBank/DDBJ databases">
        <title>MeaNS - Measles Nucleotide Surveillance Program.</title>
        <authorList>
            <person name="Tran T."/>
            <person name="Druce J."/>
        </authorList>
    </citation>
    <scope>NUCLEOTIDE SEQUENCE</scope>
    <source>
        <strain evidence="2">UCB-OBI-ISO-001</strain>
        <tissue evidence="2">Gonad</tissue>
    </source>
</reference>
<proteinExistence type="predicted"/>
<dbReference type="PANTHER" id="PTHR24020:SF86">
    <property type="entry name" value="COLLAGEN, TYPE VI, ALPHA 4"/>
    <property type="match status" value="1"/>
</dbReference>
<evidence type="ECO:0000259" key="1">
    <source>
        <dbReference type="PROSITE" id="PS50234"/>
    </source>
</evidence>
<evidence type="ECO:0000313" key="2">
    <source>
        <dbReference type="EMBL" id="KOF70671.1"/>
    </source>
</evidence>
<dbReference type="InterPro" id="IPR036465">
    <property type="entry name" value="vWFA_dom_sf"/>
</dbReference>
<dbReference type="InterPro" id="IPR050525">
    <property type="entry name" value="ECM_Assembly_Org"/>
</dbReference>
<feature type="non-terminal residue" evidence="2">
    <location>
        <position position="1"/>
    </location>
</feature>
<dbReference type="SUPFAM" id="SSF53300">
    <property type="entry name" value="vWA-like"/>
    <property type="match status" value="1"/>
</dbReference>
<organism evidence="2">
    <name type="scientific">Octopus bimaculoides</name>
    <name type="common">California two-spotted octopus</name>
    <dbReference type="NCBI Taxonomy" id="37653"/>
    <lineage>
        <taxon>Eukaryota</taxon>
        <taxon>Metazoa</taxon>
        <taxon>Spiralia</taxon>
        <taxon>Lophotrochozoa</taxon>
        <taxon>Mollusca</taxon>
        <taxon>Cephalopoda</taxon>
        <taxon>Coleoidea</taxon>
        <taxon>Octopodiformes</taxon>
        <taxon>Octopoda</taxon>
        <taxon>Incirrata</taxon>
        <taxon>Octopodidae</taxon>
        <taxon>Octopus</taxon>
    </lineage>
</organism>
<dbReference type="AlphaFoldDB" id="A0A0L8G0Y1"/>
<sequence>TTSRLKVDRVVVAFTDGHSSNEEIMKKEAKSLKNSGVKIFIVGVSPALKSEMLQDISSEPHEEFAHSFASFDVLLAKYGLFTCKTCRRVQEETTFTIQGKVFLLFAKK</sequence>
<dbReference type="EMBL" id="KQ424658">
    <property type="protein sequence ID" value="KOF70671.1"/>
    <property type="molecule type" value="Genomic_DNA"/>
</dbReference>
<dbReference type="Pfam" id="PF00092">
    <property type="entry name" value="VWA"/>
    <property type="match status" value="1"/>
</dbReference>
<name>A0A0L8G0Y1_OCTBM</name>
<dbReference type="PANTHER" id="PTHR24020">
    <property type="entry name" value="COLLAGEN ALPHA"/>
    <property type="match status" value="1"/>
</dbReference>
<feature type="domain" description="VWFA" evidence="1">
    <location>
        <begin position="1"/>
        <end position="85"/>
    </location>
</feature>
<dbReference type="PROSITE" id="PS50234">
    <property type="entry name" value="VWFA"/>
    <property type="match status" value="1"/>
</dbReference>
<dbReference type="Gene3D" id="3.40.50.410">
    <property type="entry name" value="von Willebrand factor, type A domain"/>
    <property type="match status" value="1"/>
</dbReference>
<protein>
    <recommendedName>
        <fullName evidence="1">VWFA domain-containing protein</fullName>
    </recommendedName>
</protein>
<gene>
    <name evidence="2" type="ORF">OCBIM_22002409mg</name>
</gene>
<dbReference type="InterPro" id="IPR002035">
    <property type="entry name" value="VWF_A"/>
</dbReference>